<proteinExistence type="predicted"/>
<reference evidence="15" key="1">
    <citation type="submission" date="2022-12" db="EMBL/GenBank/DDBJ databases">
        <authorList>
            <person name="Webb A."/>
        </authorList>
    </citation>
    <scope>NUCLEOTIDE SEQUENCE</scope>
    <source>
        <strain evidence="15">Hp1</strain>
    </source>
</reference>
<keyword evidence="8" id="KW-0443">Lipid metabolism</keyword>
<evidence type="ECO:0000256" key="10">
    <source>
        <dbReference type="ARBA" id="ARBA00023209"/>
    </source>
</evidence>
<sequence>MSPAARKRSSSSRRHVGRSTPPMAPPARHPPRPSAPTAHDSPHVLTRRDSSSYNTFRASHGRPLNGLLLFPEQPRQIAVLALVAAAISYDAFTSDALLDAAQSGRNALLAAALVFLVYCFLQTRDGLLTRPHPGVWRVVHGASVVYLLALAALVVQNRQRAMQAMQLVFPEVGSRPTTLTRGVTLQCDMNWEAVTRGVSSIWFFAHVTGWWGKMCMFRDWRFCWVLSIAFELLELALQFVISDFQECWWDSLLLDMLGANLLGMCLGRVTLWLLESKEYDWSGRRGKKLGYFRLALNQFTPFEWEQYHWEVFSSFKRFAEIVFAMVMCLITELNAFFMMTTLSIPKESNFNSYRLFLVFMIGIPAAAEYYEFITNPKCWRLGQNSWMVLSIAIFEVLVWIKFSADGVLFTQPPPDLVVYPIVAFATMFSMWMLLFFRNKVDQPAPRRSCRLVTGWGYLDVLFWASFTPLIFLASQWAF</sequence>
<evidence type="ECO:0000256" key="3">
    <source>
        <dbReference type="ARBA" id="ARBA00022516"/>
    </source>
</evidence>
<evidence type="ECO:0000256" key="2">
    <source>
        <dbReference type="ARBA" id="ARBA00005189"/>
    </source>
</evidence>
<dbReference type="Pfam" id="PF03034">
    <property type="entry name" value="PSS"/>
    <property type="match status" value="1"/>
</dbReference>
<feature type="transmembrane region" description="Helical" evidence="14">
    <location>
        <begin position="457"/>
        <end position="477"/>
    </location>
</feature>
<dbReference type="Proteomes" id="UP001162031">
    <property type="component" value="Unassembled WGS sequence"/>
</dbReference>
<dbReference type="GO" id="GO:0106245">
    <property type="term" value="F:L-serine-phosphatidylethanolamine phosphatidyltransferase activity"/>
    <property type="evidence" value="ECO:0007669"/>
    <property type="project" value="InterPro"/>
</dbReference>
<dbReference type="PANTHER" id="PTHR15362:SF7">
    <property type="entry name" value="PHOSPHATIDYLSERINE SYNTHASE 2"/>
    <property type="match status" value="1"/>
</dbReference>
<comment type="caution">
    <text evidence="15">The sequence shown here is derived from an EMBL/GenBank/DDBJ whole genome shotgun (WGS) entry which is preliminary data.</text>
</comment>
<comment type="pathway">
    <text evidence="2">Lipid metabolism.</text>
</comment>
<evidence type="ECO:0000256" key="5">
    <source>
        <dbReference type="ARBA" id="ARBA00022692"/>
    </source>
</evidence>
<evidence type="ECO:0000256" key="14">
    <source>
        <dbReference type="SAM" id="Phobius"/>
    </source>
</evidence>
<evidence type="ECO:0000256" key="13">
    <source>
        <dbReference type="SAM" id="MobiDB-lite"/>
    </source>
</evidence>
<dbReference type="PANTHER" id="PTHR15362">
    <property type="entry name" value="PHOSPHATIDYLINOSITOL SYNTHASE"/>
    <property type="match status" value="1"/>
</dbReference>
<evidence type="ECO:0000256" key="11">
    <source>
        <dbReference type="ARBA" id="ARBA00023264"/>
    </source>
</evidence>
<dbReference type="AlphaFoldDB" id="A0AAV0ULG2"/>
<comment type="subcellular location">
    <subcellularLocation>
        <location evidence="1">Endoplasmic reticulum membrane</location>
        <topology evidence="1">Multi-pass membrane protein</topology>
    </subcellularLocation>
</comment>
<keyword evidence="16" id="KW-1185">Reference proteome</keyword>
<dbReference type="InterPro" id="IPR004277">
    <property type="entry name" value="PSS"/>
</dbReference>
<feature type="transmembrane region" description="Helical" evidence="14">
    <location>
        <begin position="385"/>
        <end position="404"/>
    </location>
</feature>
<keyword evidence="11" id="KW-1208">Phospholipid metabolism</keyword>
<feature type="region of interest" description="Disordered" evidence="13">
    <location>
        <begin position="1"/>
        <end position="57"/>
    </location>
</feature>
<gene>
    <name evidence="15" type="ORF">HBR001_LOCUS7252</name>
</gene>
<comment type="pathway">
    <text evidence="12">Phospholipid metabolism.</text>
</comment>
<feature type="transmembrane region" description="Helical" evidence="14">
    <location>
        <begin position="253"/>
        <end position="274"/>
    </location>
</feature>
<feature type="transmembrane region" description="Helical" evidence="14">
    <location>
        <begin position="416"/>
        <end position="436"/>
    </location>
</feature>
<keyword evidence="10" id="KW-0594">Phospholipid biosynthesis</keyword>
<feature type="transmembrane region" description="Helical" evidence="14">
    <location>
        <begin position="353"/>
        <end position="373"/>
    </location>
</feature>
<evidence type="ECO:0000256" key="1">
    <source>
        <dbReference type="ARBA" id="ARBA00004477"/>
    </source>
</evidence>
<protein>
    <recommendedName>
        <fullName evidence="17">Phosphatidylserine synthase</fullName>
    </recommendedName>
</protein>
<evidence type="ECO:0000256" key="8">
    <source>
        <dbReference type="ARBA" id="ARBA00023098"/>
    </source>
</evidence>
<feature type="compositionally biased region" description="Pro residues" evidence="13">
    <location>
        <begin position="22"/>
        <end position="34"/>
    </location>
</feature>
<evidence type="ECO:0000313" key="15">
    <source>
        <dbReference type="EMBL" id="CAI5737729.1"/>
    </source>
</evidence>
<feature type="compositionally biased region" description="Basic residues" evidence="13">
    <location>
        <begin position="1"/>
        <end position="17"/>
    </location>
</feature>
<keyword evidence="6" id="KW-0256">Endoplasmic reticulum</keyword>
<evidence type="ECO:0008006" key="17">
    <source>
        <dbReference type="Google" id="ProtNLM"/>
    </source>
</evidence>
<keyword evidence="4" id="KW-0808">Transferase</keyword>
<feature type="transmembrane region" description="Helical" evidence="14">
    <location>
        <begin position="135"/>
        <end position="155"/>
    </location>
</feature>
<dbReference type="GO" id="GO:0006659">
    <property type="term" value="P:phosphatidylserine biosynthetic process"/>
    <property type="evidence" value="ECO:0007669"/>
    <property type="project" value="InterPro"/>
</dbReference>
<feature type="transmembrane region" description="Helical" evidence="14">
    <location>
        <begin position="222"/>
        <end position="241"/>
    </location>
</feature>
<feature type="transmembrane region" description="Helical" evidence="14">
    <location>
        <begin position="321"/>
        <end position="341"/>
    </location>
</feature>
<evidence type="ECO:0000256" key="6">
    <source>
        <dbReference type="ARBA" id="ARBA00022824"/>
    </source>
</evidence>
<dbReference type="EMBL" id="CANTFL010001342">
    <property type="protein sequence ID" value="CAI5737729.1"/>
    <property type="molecule type" value="Genomic_DNA"/>
</dbReference>
<keyword evidence="7 14" id="KW-1133">Transmembrane helix</keyword>
<accession>A0AAV0ULG2</accession>
<organism evidence="15 16">
    <name type="scientific">Hyaloperonospora brassicae</name>
    <name type="common">Brassica downy mildew</name>
    <name type="synonym">Peronospora brassicae</name>
    <dbReference type="NCBI Taxonomy" id="162125"/>
    <lineage>
        <taxon>Eukaryota</taxon>
        <taxon>Sar</taxon>
        <taxon>Stramenopiles</taxon>
        <taxon>Oomycota</taxon>
        <taxon>Peronosporomycetes</taxon>
        <taxon>Peronosporales</taxon>
        <taxon>Peronosporaceae</taxon>
        <taxon>Hyaloperonospora</taxon>
    </lineage>
</organism>
<evidence type="ECO:0000256" key="4">
    <source>
        <dbReference type="ARBA" id="ARBA00022679"/>
    </source>
</evidence>
<evidence type="ECO:0000313" key="16">
    <source>
        <dbReference type="Proteomes" id="UP001162031"/>
    </source>
</evidence>
<evidence type="ECO:0000256" key="12">
    <source>
        <dbReference type="ARBA" id="ARBA00025707"/>
    </source>
</evidence>
<feature type="transmembrane region" description="Helical" evidence="14">
    <location>
        <begin position="107"/>
        <end position="123"/>
    </location>
</feature>
<keyword evidence="3" id="KW-0444">Lipid biosynthesis</keyword>
<feature type="compositionally biased region" description="Basic and acidic residues" evidence="13">
    <location>
        <begin position="40"/>
        <end position="50"/>
    </location>
</feature>
<name>A0AAV0ULG2_HYABA</name>
<evidence type="ECO:0000256" key="7">
    <source>
        <dbReference type="ARBA" id="ARBA00022989"/>
    </source>
</evidence>
<evidence type="ECO:0000256" key="9">
    <source>
        <dbReference type="ARBA" id="ARBA00023136"/>
    </source>
</evidence>
<keyword evidence="9 14" id="KW-0472">Membrane</keyword>
<dbReference type="GO" id="GO:0005789">
    <property type="term" value="C:endoplasmic reticulum membrane"/>
    <property type="evidence" value="ECO:0007669"/>
    <property type="project" value="UniProtKB-SubCell"/>
</dbReference>
<keyword evidence="5 14" id="KW-0812">Transmembrane</keyword>